<evidence type="ECO:0000256" key="5">
    <source>
        <dbReference type="HAMAP-Rule" id="MF_00565"/>
    </source>
</evidence>
<comment type="similarity">
    <text evidence="5">Belongs to the DltC family.</text>
</comment>
<dbReference type="InterPro" id="IPR036736">
    <property type="entry name" value="ACP-like_sf"/>
</dbReference>
<feature type="modified residue" description="O-(pantetheine 4'-phosphoryl)serine" evidence="5">
    <location>
        <position position="34"/>
    </location>
</feature>
<dbReference type="HAMAP" id="MF_00565">
    <property type="entry name" value="DltC"/>
    <property type="match status" value="1"/>
</dbReference>
<keyword evidence="4 5" id="KW-0961">Cell wall biogenesis/degradation</keyword>
<keyword evidence="2 5" id="KW-0963">Cytoplasm</keyword>
<dbReference type="RefSeq" id="WP_148394676.1">
    <property type="nucleotide sequence ID" value="NZ_JAJAGH010000003.1"/>
</dbReference>
<evidence type="ECO:0000256" key="1">
    <source>
        <dbReference type="ARBA" id="ARBA00022450"/>
    </source>
</evidence>
<dbReference type="Proteomes" id="UP001065549">
    <property type="component" value="Unassembled WGS sequence"/>
</dbReference>
<dbReference type="EMBL" id="JAOSHN010000007">
    <property type="protein sequence ID" value="MCU7380005.1"/>
    <property type="molecule type" value="Genomic_DNA"/>
</dbReference>
<comment type="subcellular location">
    <subcellularLocation>
        <location evidence="5">Cytoplasm</location>
    </subcellularLocation>
</comment>
<dbReference type="GO" id="GO:0070395">
    <property type="term" value="P:lipoteichoic acid biosynthetic process"/>
    <property type="evidence" value="ECO:0007669"/>
    <property type="project" value="UniProtKB-UniRule"/>
</dbReference>
<sequence>MEEKVLDLLEEICEDDVVREDLDINLFEEDLMDSLAFTELLVGIEENFGIVISPSEVERNDVETPNKIIALIKARS</sequence>
<evidence type="ECO:0000256" key="2">
    <source>
        <dbReference type="ARBA" id="ARBA00022490"/>
    </source>
</evidence>
<comment type="caution">
    <text evidence="7">The sequence shown here is derived from an EMBL/GenBank/DDBJ whole genome shotgun (WGS) entry which is preliminary data.</text>
</comment>
<name>A0A9J6QWY8_9FIRM</name>
<protein>
    <recommendedName>
        <fullName evidence="5">D-alanyl carrier protein</fullName>
        <shortName evidence="5">DCP</shortName>
    </recommendedName>
    <alternativeName>
        <fullName evidence="5">D-alanine--poly(phosphoribitol) ligase subunit 2</fullName>
    </alternativeName>
</protein>
<dbReference type="InterPro" id="IPR003230">
    <property type="entry name" value="DltC"/>
</dbReference>
<comment type="function">
    <text evidence="5">Carrier protein involved in the D-alanylation of lipoteichoic acid (LTA). The loading of thioester-linked D-alanine onto DltC is catalyzed by D-alanine--D-alanyl carrier protein ligase DltA. The DltC-carried D-alanyl group is further transferred to cell membrane phosphatidylglycerol (PG) by forming an ester bond, probably catalyzed by DltD. D-alanylation of LTA plays an important role in modulating the properties of the cell wall in Gram-positive bacteria, influencing the net charge of the cell wall.</text>
</comment>
<evidence type="ECO:0000259" key="6">
    <source>
        <dbReference type="PROSITE" id="PS50075"/>
    </source>
</evidence>
<gene>
    <name evidence="5 7" type="primary">dltC</name>
    <name evidence="7" type="ORF">OBO34_16820</name>
</gene>
<organism evidence="7 8">
    <name type="scientific">Hominibacterium faecale</name>
    <dbReference type="NCBI Taxonomy" id="2839743"/>
    <lineage>
        <taxon>Bacteria</taxon>
        <taxon>Bacillati</taxon>
        <taxon>Bacillota</taxon>
        <taxon>Clostridia</taxon>
        <taxon>Peptostreptococcales</taxon>
        <taxon>Anaerovoracaceae</taxon>
        <taxon>Hominibacterium</taxon>
    </lineage>
</organism>
<dbReference type="GO" id="GO:0036370">
    <property type="term" value="F:D-alanyl carrier activity"/>
    <property type="evidence" value="ECO:0007669"/>
    <property type="project" value="UniProtKB-UniRule"/>
</dbReference>
<accession>A0A9J6QWY8</accession>
<evidence type="ECO:0000256" key="3">
    <source>
        <dbReference type="ARBA" id="ARBA00022553"/>
    </source>
</evidence>
<evidence type="ECO:0000313" key="8">
    <source>
        <dbReference type="Proteomes" id="UP001065549"/>
    </source>
</evidence>
<dbReference type="InterPro" id="IPR009081">
    <property type="entry name" value="PP-bd_ACP"/>
</dbReference>
<comment type="pathway">
    <text evidence="5">Cell wall biogenesis; lipoteichoic acid biosynthesis.</text>
</comment>
<keyword evidence="8" id="KW-1185">Reference proteome</keyword>
<keyword evidence="7" id="KW-0436">Ligase</keyword>
<dbReference type="GO" id="GO:0071555">
    <property type="term" value="P:cell wall organization"/>
    <property type="evidence" value="ECO:0007669"/>
    <property type="project" value="UniProtKB-KW"/>
</dbReference>
<evidence type="ECO:0000256" key="4">
    <source>
        <dbReference type="ARBA" id="ARBA00023316"/>
    </source>
</evidence>
<dbReference type="SUPFAM" id="SSF47336">
    <property type="entry name" value="ACP-like"/>
    <property type="match status" value="1"/>
</dbReference>
<keyword evidence="1 5" id="KW-0596">Phosphopantetheine</keyword>
<dbReference type="GO" id="GO:0005737">
    <property type="term" value="C:cytoplasm"/>
    <property type="evidence" value="ECO:0007669"/>
    <property type="project" value="UniProtKB-SubCell"/>
</dbReference>
<dbReference type="GO" id="GO:0016874">
    <property type="term" value="F:ligase activity"/>
    <property type="evidence" value="ECO:0007669"/>
    <property type="project" value="UniProtKB-KW"/>
</dbReference>
<dbReference type="NCBIfam" id="NF003464">
    <property type="entry name" value="PRK05087.1"/>
    <property type="match status" value="1"/>
</dbReference>
<reference evidence="7" key="1">
    <citation type="submission" date="2022-09" db="EMBL/GenBank/DDBJ databases">
        <title>Culturomic study of gut microbiota in children with autism spectrum disorder.</title>
        <authorList>
            <person name="Efimov B.A."/>
            <person name="Chaplin A.V."/>
            <person name="Sokolova S.R."/>
            <person name="Pikina A.P."/>
            <person name="Korzhanova M."/>
            <person name="Belova V."/>
            <person name="Korostin D."/>
        </authorList>
    </citation>
    <scope>NUCLEOTIDE SEQUENCE</scope>
    <source>
        <strain evidence="7">ASD5510</strain>
    </source>
</reference>
<dbReference type="AlphaFoldDB" id="A0A9J6QWY8"/>
<dbReference type="Pfam" id="PF00550">
    <property type="entry name" value="PP-binding"/>
    <property type="match status" value="1"/>
</dbReference>
<feature type="domain" description="Carrier" evidence="6">
    <location>
        <begin position="1"/>
        <end position="76"/>
    </location>
</feature>
<dbReference type="PROSITE" id="PS50075">
    <property type="entry name" value="CARRIER"/>
    <property type="match status" value="1"/>
</dbReference>
<comment type="PTM">
    <text evidence="5">4'-phosphopantetheine is transferred from CoA to a specific serine of apo-DCP.</text>
</comment>
<keyword evidence="3 5" id="KW-0597">Phosphoprotein</keyword>
<proteinExistence type="inferred from homology"/>
<dbReference type="NCBIfam" id="TIGR01688">
    <property type="entry name" value="dltC"/>
    <property type="match status" value="1"/>
</dbReference>
<dbReference type="Gene3D" id="1.10.1200.10">
    <property type="entry name" value="ACP-like"/>
    <property type="match status" value="1"/>
</dbReference>
<evidence type="ECO:0000313" key="7">
    <source>
        <dbReference type="EMBL" id="MCU7380005.1"/>
    </source>
</evidence>